<dbReference type="Proteomes" id="UP000785171">
    <property type="component" value="Unassembled WGS sequence"/>
</dbReference>
<keyword evidence="6" id="KW-1185">Reference proteome</keyword>
<evidence type="ECO:0008006" key="8">
    <source>
        <dbReference type="Google" id="ProtNLM"/>
    </source>
</evidence>
<proteinExistence type="predicted"/>
<dbReference type="Proteomes" id="UP000285883">
    <property type="component" value="Unassembled WGS sequence"/>
</dbReference>
<comment type="caution">
    <text evidence="4">The sequence shown here is derived from an EMBL/GenBank/DDBJ whole genome shotgun (WGS) entry which is preliminary data.</text>
</comment>
<feature type="signal peptide" evidence="1">
    <location>
        <begin position="1"/>
        <end position="21"/>
    </location>
</feature>
<accession>A0A3R7JZS2</accession>
<evidence type="ECO:0000313" key="6">
    <source>
        <dbReference type="Proteomes" id="UP000285624"/>
    </source>
</evidence>
<evidence type="ECO:0000313" key="7">
    <source>
        <dbReference type="Proteomes" id="UP000285883"/>
    </source>
</evidence>
<organism evidence="4 7">
    <name type="scientific">Phytophthora kernoviae</name>
    <dbReference type="NCBI Taxonomy" id="325452"/>
    <lineage>
        <taxon>Eukaryota</taxon>
        <taxon>Sar</taxon>
        <taxon>Stramenopiles</taxon>
        <taxon>Oomycota</taxon>
        <taxon>Peronosporomycetes</taxon>
        <taxon>Peronosporales</taxon>
        <taxon>Peronosporaceae</taxon>
        <taxon>Phytophthora</taxon>
    </lineage>
</organism>
<dbReference type="EMBL" id="MBDN02000421">
    <property type="protein sequence ID" value="RLN75447.1"/>
    <property type="molecule type" value="Genomic_DNA"/>
</dbReference>
<reference evidence="2" key="1">
    <citation type="journal article" date="2015" name="Genom Data">
        <title>Genome sequences of six Phytophthora species associated with forests in New Zealand.</title>
        <authorList>
            <person name="Studholme D.J."/>
            <person name="McDougal R.L."/>
            <person name="Sambles C."/>
            <person name="Hansen E."/>
            <person name="Hardy G."/>
            <person name="Grant M."/>
            <person name="Ganley R.J."/>
            <person name="Williams N.M."/>
        </authorList>
    </citation>
    <scope>NUCLEOTIDE SEQUENCE</scope>
    <source>
        <strain evidence="2">NZFS 2646</strain>
        <strain evidence="3">NZFS 3630</strain>
    </source>
</reference>
<evidence type="ECO:0000256" key="1">
    <source>
        <dbReference type="SAM" id="SignalP"/>
    </source>
</evidence>
<keyword evidence="1" id="KW-0732">Signal</keyword>
<dbReference type="AlphaFoldDB" id="A0A3R7JZS2"/>
<dbReference type="Proteomes" id="UP000792063">
    <property type="component" value="Unassembled WGS sequence"/>
</dbReference>
<gene>
    <name evidence="4" type="ORF">BBI17_008265</name>
    <name evidence="5" type="ORF">BBO99_00008319</name>
    <name evidence="2" type="ORF">JM16_008079</name>
    <name evidence="3" type="ORF">JM18_007827</name>
</gene>
<evidence type="ECO:0000313" key="4">
    <source>
        <dbReference type="EMBL" id="RLN38335.1"/>
    </source>
</evidence>
<dbReference type="EMBL" id="MAYM02000450">
    <property type="protein sequence ID" value="RLN38335.1"/>
    <property type="molecule type" value="Genomic_DNA"/>
</dbReference>
<evidence type="ECO:0000313" key="5">
    <source>
        <dbReference type="EMBL" id="RLN75447.1"/>
    </source>
</evidence>
<evidence type="ECO:0000313" key="2">
    <source>
        <dbReference type="EMBL" id="KAG2512410.1"/>
    </source>
</evidence>
<sequence>MSKVAALVTTATLAALAFTRAAAMDSCVLVDFTAEASEFADLNAAIDLAMSADVIGSMLAKYDPLILKDITLANFEFDLLGQSATIVPTIDLLNITGLTTLAPQHINVTSSSCIDIGAYSDGEISIDATLSVTIKELEVSTSAHAKIGLKKPTLKTIVEANVYTCAPGVPTSQCSNMTVMDFETQVVGATVSKNYDSILENVLRRVKDSSVKSFTLDFEKVCAFDISFDSASLVFSSISSLLEHFSVAEINKKAGDCGTRPLEKAHNDHFEAKAGLQLARLKGKLNISESQLHEFGVAVATAEDITVKIAEENPTEHSKMANVWLQVVKT</sequence>
<reference evidence="6 7" key="2">
    <citation type="submission" date="2018-07" db="EMBL/GenBank/DDBJ databases">
        <title>Genome sequencing of oomycete isolates from Chile give support for New Zealand origin for Phytophthora kernoviae and make available the first Nothophytophthora sp. genome.</title>
        <authorList>
            <person name="Studholme D.J."/>
            <person name="Sanfuentes E."/>
            <person name="Panda P."/>
            <person name="Hill R."/>
            <person name="Sambles C."/>
            <person name="Grant M."/>
            <person name="Williams N.M."/>
            <person name="Mcdougal R.L."/>
        </authorList>
    </citation>
    <scope>NUCLEOTIDE SEQUENCE [LARGE SCALE GENOMIC DNA]</scope>
    <source>
        <strain evidence="4">Chile2</strain>
        <strain evidence="5">Chile4</strain>
    </source>
</reference>
<feature type="chain" id="PRO_5036092451" description="Lipid-binding serum glycoprotein N-terminal domain-containing protein" evidence="1">
    <location>
        <begin position="22"/>
        <end position="330"/>
    </location>
</feature>
<dbReference type="Proteomes" id="UP000285624">
    <property type="component" value="Unassembled WGS sequence"/>
</dbReference>
<reference evidence="2" key="3">
    <citation type="submission" date="2020-06" db="EMBL/GenBank/DDBJ databases">
        <authorList>
            <person name="Studholme D.J."/>
        </authorList>
    </citation>
    <scope>NUCLEOTIDE SEQUENCE</scope>
    <source>
        <strain evidence="2">NZFS 2646</strain>
        <strain evidence="3">NZFS 3630</strain>
    </source>
</reference>
<protein>
    <recommendedName>
        <fullName evidence="8">Lipid-binding serum glycoprotein N-terminal domain-containing protein</fullName>
    </recommendedName>
</protein>
<name>A0A3R7JZS2_9STRA</name>
<dbReference type="EMBL" id="JPWU03000397">
    <property type="protein sequence ID" value="KAG2517155.1"/>
    <property type="molecule type" value="Genomic_DNA"/>
</dbReference>
<evidence type="ECO:0000313" key="3">
    <source>
        <dbReference type="EMBL" id="KAG2517155.1"/>
    </source>
</evidence>
<dbReference type="EMBL" id="JPWV03000406">
    <property type="protein sequence ID" value="KAG2512410.1"/>
    <property type="molecule type" value="Genomic_DNA"/>
</dbReference>